<dbReference type="Gene3D" id="1.20.1070.10">
    <property type="entry name" value="Rhodopsin 7-helix transmembrane proteins"/>
    <property type="match status" value="1"/>
</dbReference>
<dbReference type="OMA" id="THFQPWY"/>
<feature type="transmembrane region" description="Helical" evidence="1">
    <location>
        <begin position="20"/>
        <end position="39"/>
    </location>
</feature>
<proteinExistence type="predicted"/>
<reference evidence="4" key="1">
    <citation type="submission" date="2017-02" db="UniProtKB">
        <authorList>
            <consortium name="WormBaseParasite"/>
        </authorList>
    </citation>
    <scope>IDENTIFICATION</scope>
</reference>
<sequence length="332" mass="39013">MNTTTEDNWYHKPLSSSDIIAGGLLFCFAIIFLSLYIFTDIILYRKSNIITGFYFLLSASIANILLLLSYSLWPSIFILFKKHYPECGRRIYQLYMDWIWFSMCYHIPLIAWTRLSAISHPLRFRLQKSSSIYISCILCYIISFLQSMIIYFQPWYVTFYYEASAYGMVPENVEQYLKGGKSMFFIIFHSIIIGTAFIFYSIAVFLLLKRRRRQIRNIIWSTNIFASCKMSPKSNRVPSCTRMPNSMRIEIKTELMLKFRLISPCICSTVIFIIGQIVIVHGTGKGRWATWLILVLFTFTAAIDPILLLIFSKYIRQVSFTFLFIIFCRFLI</sequence>
<dbReference type="SUPFAM" id="SSF81321">
    <property type="entry name" value="Family A G protein-coupled receptor-like"/>
    <property type="match status" value="1"/>
</dbReference>
<keyword evidence="1" id="KW-1133">Transmembrane helix</keyword>
<dbReference type="AlphaFoldDB" id="A0A0N5D0B7"/>
<dbReference type="Proteomes" id="UP000276776">
    <property type="component" value="Unassembled WGS sequence"/>
</dbReference>
<evidence type="ECO:0000313" key="2">
    <source>
        <dbReference type="EMBL" id="VDN03553.1"/>
    </source>
</evidence>
<feature type="transmembrane region" description="Helical" evidence="1">
    <location>
        <begin position="261"/>
        <end position="282"/>
    </location>
</feature>
<keyword evidence="3" id="KW-1185">Reference proteome</keyword>
<evidence type="ECO:0000256" key="1">
    <source>
        <dbReference type="SAM" id="Phobius"/>
    </source>
</evidence>
<feature type="transmembrane region" description="Helical" evidence="1">
    <location>
        <begin position="51"/>
        <end position="72"/>
    </location>
</feature>
<organism evidence="4">
    <name type="scientific">Thelazia callipaeda</name>
    <name type="common">Oriental eyeworm</name>
    <name type="synonym">Parasitic nematode</name>
    <dbReference type="NCBI Taxonomy" id="103827"/>
    <lineage>
        <taxon>Eukaryota</taxon>
        <taxon>Metazoa</taxon>
        <taxon>Ecdysozoa</taxon>
        <taxon>Nematoda</taxon>
        <taxon>Chromadorea</taxon>
        <taxon>Rhabditida</taxon>
        <taxon>Spirurina</taxon>
        <taxon>Spiruromorpha</taxon>
        <taxon>Thelazioidea</taxon>
        <taxon>Thelaziidae</taxon>
        <taxon>Thelazia</taxon>
    </lineage>
</organism>
<reference evidence="2 3" key="2">
    <citation type="submission" date="2018-11" db="EMBL/GenBank/DDBJ databases">
        <authorList>
            <consortium name="Pathogen Informatics"/>
        </authorList>
    </citation>
    <scope>NUCLEOTIDE SEQUENCE [LARGE SCALE GENOMIC DNA]</scope>
</reference>
<keyword evidence="1" id="KW-0812">Transmembrane</keyword>
<dbReference type="OrthoDB" id="5853217at2759"/>
<feature type="transmembrane region" description="Helical" evidence="1">
    <location>
        <begin position="92"/>
        <end position="112"/>
    </location>
</feature>
<dbReference type="WBParaSite" id="TCLT_0000623301-mRNA-1">
    <property type="protein sequence ID" value="TCLT_0000623301-mRNA-1"/>
    <property type="gene ID" value="TCLT_0000623301"/>
</dbReference>
<feature type="transmembrane region" description="Helical" evidence="1">
    <location>
        <begin position="183"/>
        <end position="208"/>
    </location>
</feature>
<name>A0A0N5D0B7_THECL</name>
<evidence type="ECO:0000313" key="4">
    <source>
        <dbReference type="WBParaSite" id="TCLT_0000623301-mRNA-1"/>
    </source>
</evidence>
<gene>
    <name evidence="2" type="ORF">TCLT_LOCUS6222</name>
</gene>
<protein>
    <submittedName>
        <fullName evidence="4">7TM_GPCR_Srx domain-containing protein</fullName>
    </submittedName>
</protein>
<evidence type="ECO:0000313" key="3">
    <source>
        <dbReference type="Proteomes" id="UP000276776"/>
    </source>
</evidence>
<accession>A0A0N5D0B7</accession>
<feature type="transmembrane region" description="Helical" evidence="1">
    <location>
        <begin position="288"/>
        <end position="311"/>
    </location>
</feature>
<dbReference type="EMBL" id="UYYF01004399">
    <property type="protein sequence ID" value="VDN03553.1"/>
    <property type="molecule type" value="Genomic_DNA"/>
</dbReference>
<keyword evidence="1" id="KW-0472">Membrane</keyword>
<feature type="transmembrane region" description="Helical" evidence="1">
    <location>
        <begin position="132"/>
        <end position="152"/>
    </location>
</feature>